<dbReference type="AlphaFoldDB" id="A0A7G7WYX5"/>
<reference evidence="4" key="1">
    <citation type="journal article" date="2020" name="Mar. Drugs">
        <title>Transcriptomic Analysis of Four Cerianthid (Cnidaria, Ceriantharia) Venoms.</title>
        <authorList>
            <person name="Klompen A.M.L."/>
            <person name="Macrander J."/>
            <person name="Reitzel A.M."/>
            <person name="Stampar S.N."/>
        </authorList>
    </citation>
    <scope>NUCLEOTIDE SEQUENCE</scope>
</reference>
<dbReference type="PROSITE" id="PS50041">
    <property type="entry name" value="C_TYPE_LECTIN_2"/>
    <property type="match status" value="1"/>
</dbReference>
<evidence type="ECO:0000256" key="1">
    <source>
        <dbReference type="ARBA" id="ARBA00023157"/>
    </source>
</evidence>
<dbReference type="PANTHER" id="PTHR22803">
    <property type="entry name" value="MANNOSE, PHOSPHOLIPASE, LECTIN RECEPTOR RELATED"/>
    <property type="match status" value="1"/>
</dbReference>
<dbReference type="SUPFAM" id="SSF56436">
    <property type="entry name" value="C-type lectin-like"/>
    <property type="match status" value="1"/>
</dbReference>
<dbReference type="InterPro" id="IPR018378">
    <property type="entry name" value="C-type_lectin_CS"/>
</dbReference>
<keyword evidence="2" id="KW-0732">Signal</keyword>
<feature type="signal peptide" evidence="2">
    <location>
        <begin position="1"/>
        <end position="20"/>
    </location>
</feature>
<organism evidence="4">
    <name type="scientific">Pachycerianthus maua</name>
    <dbReference type="NCBI Taxonomy" id="2736681"/>
    <lineage>
        <taxon>Eukaryota</taxon>
        <taxon>Metazoa</taxon>
        <taxon>Cnidaria</taxon>
        <taxon>Anthozoa</taxon>
        <taxon>Ceriantharia</taxon>
        <taxon>Spirularia</taxon>
        <taxon>Cerianthidae</taxon>
        <taxon>Pachycerianthus</taxon>
    </lineage>
</organism>
<dbReference type="InterPro" id="IPR001304">
    <property type="entry name" value="C-type_lectin-like"/>
</dbReference>
<name>A0A7G7WYX5_9CNID</name>
<dbReference type="InterPro" id="IPR050111">
    <property type="entry name" value="C-type_lectin/snaclec_domain"/>
</dbReference>
<protein>
    <submittedName>
        <fullName evidence="4">Toxin candidate TRINITY_DN33830_c0_g1_i1.p1</fullName>
    </submittedName>
</protein>
<evidence type="ECO:0000313" key="4">
    <source>
        <dbReference type="EMBL" id="QNH72464.1"/>
    </source>
</evidence>
<feature type="domain" description="C-type lectin" evidence="3">
    <location>
        <begin position="53"/>
        <end position="169"/>
    </location>
</feature>
<sequence length="182" mass="20905">MKFLIILAIVLLAVSPAVFAEKNQEQRGVSVNTKQKRSLSRSLNSLDGGWVYRSGYCYFFSTTTVLSWYEARKECYKLGSDLASIHSPEEQAFIMNWERKISNAFNGKKPIWIGGNDIKTEGTFEWDDDSYYCYTNWYTGEPNNSGGIEDCVDILYSYKYSGQWNDMSCTATNHRYVCKKSC</sequence>
<dbReference type="EMBL" id="MT747530">
    <property type="protein sequence ID" value="QNH72464.1"/>
    <property type="molecule type" value="mRNA"/>
</dbReference>
<feature type="chain" id="PRO_5028971414" evidence="2">
    <location>
        <begin position="21"/>
        <end position="182"/>
    </location>
</feature>
<proteinExistence type="evidence at transcript level"/>
<evidence type="ECO:0000256" key="2">
    <source>
        <dbReference type="SAM" id="SignalP"/>
    </source>
</evidence>
<reference evidence="4" key="2">
    <citation type="submission" date="2020-07" db="EMBL/GenBank/DDBJ databases">
        <authorList>
            <person name="Klompen A.L."/>
            <person name="Macrander J."/>
            <person name="Reitzel A.M."/>
            <person name="Stampar S.N."/>
        </authorList>
    </citation>
    <scope>NUCLEOTIDE SEQUENCE</scope>
</reference>
<dbReference type="SMART" id="SM00034">
    <property type="entry name" value="CLECT"/>
    <property type="match status" value="1"/>
</dbReference>
<dbReference type="InterPro" id="IPR016186">
    <property type="entry name" value="C-type_lectin-like/link_sf"/>
</dbReference>
<keyword evidence="1" id="KW-1015">Disulfide bond</keyword>
<dbReference type="InterPro" id="IPR016187">
    <property type="entry name" value="CTDL_fold"/>
</dbReference>
<accession>A0A7G7WYX5</accession>
<dbReference type="PROSITE" id="PS00615">
    <property type="entry name" value="C_TYPE_LECTIN_1"/>
    <property type="match status" value="1"/>
</dbReference>
<evidence type="ECO:0000259" key="3">
    <source>
        <dbReference type="PROSITE" id="PS50041"/>
    </source>
</evidence>
<dbReference type="Gene3D" id="3.10.100.10">
    <property type="entry name" value="Mannose-Binding Protein A, subunit A"/>
    <property type="match status" value="1"/>
</dbReference>
<dbReference type="Pfam" id="PF00059">
    <property type="entry name" value="Lectin_C"/>
    <property type="match status" value="1"/>
</dbReference>